<dbReference type="InterPro" id="IPR027417">
    <property type="entry name" value="P-loop_NTPase"/>
</dbReference>
<evidence type="ECO:0000259" key="1">
    <source>
        <dbReference type="SMART" id="SM00487"/>
    </source>
</evidence>
<dbReference type="SUPFAM" id="SSF52540">
    <property type="entry name" value="P-loop containing nucleoside triphosphate hydrolases"/>
    <property type="match status" value="1"/>
</dbReference>
<name>A0A9P5NSP2_GYMJU</name>
<accession>A0A9P5NSP2</accession>
<comment type="caution">
    <text evidence="2">The sequence shown here is derived from an EMBL/GenBank/DDBJ whole genome shotgun (WGS) entry which is preliminary data.</text>
</comment>
<dbReference type="Proteomes" id="UP000724874">
    <property type="component" value="Unassembled WGS sequence"/>
</dbReference>
<dbReference type="GO" id="GO:0016787">
    <property type="term" value="F:hydrolase activity"/>
    <property type="evidence" value="ECO:0007669"/>
    <property type="project" value="UniProtKB-KW"/>
</dbReference>
<keyword evidence="3" id="KW-1185">Reference proteome</keyword>
<dbReference type="Pfam" id="PF13604">
    <property type="entry name" value="AAA_30"/>
    <property type="match status" value="1"/>
</dbReference>
<proteinExistence type="predicted"/>
<organism evidence="2 3">
    <name type="scientific">Gymnopilus junonius</name>
    <name type="common">Spectacular rustgill mushroom</name>
    <name type="synonym">Gymnopilus spectabilis subsp. junonius</name>
    <dbReference type="NCBI Taxonomy" id="109634"/>
    <lineage>
        <taxon>Eukaryota</taxon>
        <taxon>Fungi</taxon>
        <taxon>Dikarya</taxon>
        <taxon>Basidiomycota</taxon>
        <taxon>Agaricomycotina</taxon>
        <taxon>Agaricomycetes</taxon>
        <taxon>Agaricomycetidae</taxon>
        <taxon>Agaricales</taxon>
        <taxon>Agaricineae</taxon>
        <taxon>Hymenogastraceae</taxon>
        <taxon>Gymnopilus</taxon>
    </lineage>
</organism>
<reference evidence="2" key="1">
    <citation type="submission" date="2020-11" db="EMBL/GenBank/DDBJ databases">
        <authorList>
            <consortium name="DOE Joint Genome Institute"/>
            <person name="Ahrendt S."/>
            <person name="Riley R."/>
            <person name="Andreopoulos W."/>
            <person name="LaButti K."/>
            <person name="Pangilinan J."/>
            <person name="Ruiz-duenas F.J."/>
            <person name="Barrasa J.M."/>
            <person name="Sanchez-Garcia M."/>
            <person name="Camarero S."/>
            <person name="Miyauchi S."/>
            <person name="Serrano A."/>
            <person name="Linde D."/>
            <person name="Babiker R."/>
            <person name="Drula E."/>
            <person name="Ayuso-Fernandez I."/>
            <person name="Pacheco R."/>
            <person name="Padilla G."/>
            <person name="Ferreira P."/>
            <person name="Barriuso J."/>
            <person name="Kellner H."/>
            <person name="Castanera R."/>
            <person name="Alfaro M."/>
            <person name="Ramirez L."/>
            <person name="Pisabarro A.G."/>
            <person name="Kuo A."/>
            <person name="Tritt A."/>
            <person name="Lipzen A."/>
            <person name="He G."/>
            <person name="Yan M."/>
            <person name="Ng V."/>
            <person name="Cullen D."/>
            <person name="Martin F."/>
            <person name="Rosso M.-N."/>
            <person name="Henrissat B."/>
            <person name="Hibbett D."/>
            <person name="Martinez A.T."/>
            <person name="Grigoriev I.V."/>
        </authorList>
    </citation>
    <scope>NUCLEOTIDE SEQUENCE</scope>
    <source>
        <strain evidence="2">AH 44721</strain>
    </source>
</reference>
<evidence type="ECO:0000313" key="3">
    <source>
        <dbReference type="Proteomes" id="UP000724874"/>
    </source>
</evidence>
<dbReference type="OrthoDB" id="6513042at2759"/>
<keyword evidence="2" id="KW-0378">Hydrolase</keyword>
<feature type="domain" description="Helicase ATP-binding" evidence="1">
    <location>
        <begin position="378"/>
        <end position="587"/>
    </location>
</feature>
<dbReference type="Gene3D" id="3.40.50.300">
    <property type="entry name" value="P-loop containing nucleotide triphosphate hydrolases"/>
    <property type="match status" value="1"/>
</dbReference>
<feature type="non-terminal residue" evidence="2">
    <location>
        <position position="636"/>
    </location>
</feature>
<dbReference type="PANTHER" id="PTHR43788">
    <property type="entry name" value="DNA2/NAM7 HELICASE FAMILY MEMBER"/>
    <property type="match status" value="1"/>
</dbReference>
<dbReference type="EMBL" id="JADNYJ010000015">
    <property type="protein sequence ID" value="KAF8907303.1"/>
    <property type="molecule type" value="Genomic_DNA"/>
</dbReference>
<dbReference type="InterPro" id="IPR050534">
    <property type="entry name" value="Coronavir_polyprotein_1ab"/>
</dbReference>
<protein>
    <submittedName>
        <fullName evidence="2">P-loop containing nucleoside triphosphate hydrolase protein</fullName>
    </submittedName>
</protein>
<dbReference type="SMART" id="SM00487">
    <property type="entry name" value="DEXDc"/>
    <property type="match status" value="1"/>
</dbReference>
<dbReference type="AlphaFoldDB" id="A0A9P5NSP2"/>
<dbReference type="PANTHER" id="PTHR43788:SF8">
    <property type="entry name" value="DNA-BINDING PROTEIN SMUBP-2"/>
    <property type="match status" value="1"/>
</dbReference>
<dbReference type="InterPro" id="IPR014001">
    <property type="entry name" value="Helicase_ATP-bd"/>
</dbReference>
<dbReference type="GO" id="GO:0043139">
    <property type="term" value="F:5'-3' DNA helicase activity"/>
    <property type="evidence" value="ECO:0007669"/>
    <property type="project" value="TreeGrafter"/>
</dbReference>
<gene>
    <name evidence="2" type="ORF">CPB84DRAFT_1704192</name>
</gene>
<evidence type="ECO:0000313" key="2">
    <source>
        <dbReference type="EMBL" id="KAF8907303.1"/>
    </source>
</evidence>
<sequence length="636" mass="70744">MPTSTELFIKQNVFREYNGREIRVILLREDGLAQSMPSFLESIQNNITGLAPVYGSKCRMTHLAISSMTQVLIISLSSHTKNTGKKGNKKNRETAVPMLEKFLHDSTILKIALQMDKLASSLFFDYKVRIAKGKDLLSIGNPIHSRGSFGSLYAALSGGNDGKIDKKSVTALFANEESQFEPKMVALQAWTACYAISLYSSAKVLETPSINTTNFDALVLNVVAKNIRDMNRLISLKPNRVKHEVKLESLRAGELHAVSQRYKTKVGHLDGTQAIHITFRKGEKTANRILHSVSVQGRSAKLTVGGRLSVRDIQSVETIGREPPSSLEQSRTTIMLHALQGRLSLSNYPFVQTIWLPSKKVDWSELSGNSLNPSIYFPSRHLNPSQEEAVNTILSNKDINRVVLIHGPPGTGKTTVIAAAVTSAITSSNKNTTLWLVSQSNVAVKNIAEKLAFVDFLDFKIVVSKDYHFEWHEHLYEKIVKNVITSDRLPEDMTSASRELGKSRVILCTLSMLSNPRLSDVIRLVPLQTVIIDEASQIEIGNYFPMLVTFRPTLRKLVFIGDDKQLAPYGSSDISELESIFEKGHIRKKAVMLDTQCLSSQNSCNTHAQVSLDRMPIPIGNFISQNVYKGLLKSQH</sequence>